<dbReference type="InterPro" id="IPR036183">
    <property type="entry name" value="YajQ-like_sf"/>
</dbReference>
<dbReference type="InterPro" id="IPR007551">
    <property type="entry name" value="YajQ/Smlt4090-like"/>
</dbReference>
<comment type="similarity">
    <text evidence="2 3">Belongs to the YajQ family.</text>
</comment>
<sequence>MANSYSFDIVSQVDMQEVDNAINQTLKEISQRYDFKGSKSTVELGKDEIKIISDDEFKLKSVIEILKSKFIKRGISPKALDFQKMEDSSLSTVRQTAKIVNGISKEKAKTIANEIKVSKIKVQTQILDDQLRVTGKNKDDLQAVIALLKGKDFDLELQFTNYR</sequence>
<keyword evidence="5" id="KW-1185">Reference proteome</keyword>
<evidence type="ECO:0000313" key="5">
    <source>
        <dbReference type="Proteomes" id="UP000736583"/>
    </source>
</evidence>
<evidence type="ECO:0000313" key="4">
    <source>
        <dbReference type="EMBL" id="MBU5591413.1"/>
    </source>
</evidence>
<dbReference type="PANTHER" id="PTHR30476:SF0">
    <property type="entry name" value="UPF0234 PROTEIN YAJQ"/>
    <property type="match status" value="1"/>
</dbReference>
<evidence type="ECO:0000256" key="1">
    <source>
        <dbReference type="ARBA" id="ARBA00022741"/>
    </source>
</evidence>
<dbReference type="CDD" id="cd11740">
    <property type="entry name" value="YajQ_like"/>
    <property type="match status" value="1"/>
</dbReference>
<organism evidence="4 5">
    <name type="scientific">Clostridium simiarum</name>
    <dbReference type="NCBI Taxonomy" id="2841506"/>
    <lineage>
        <taxon>Bacteria</taxon>
        <taxon>Bacillati</taxon>
        <taxon>Bacillota</taxon>
        <taxon>Clostridia</taxon>
        <taxon>Eubacteriales</taxon>
        <taxon>Clostridiaceae</taxon>
        <taxon>Clostridium</taxon>
    </lineage>
</organism>
<keyword evidence="1 3" id="KW-0547">Nucleotide-binding</keyword>
<evidence type="ECO:0000256" key="2">
    <source>
        <dbReference type="ARBA" id="ARBA00093450"/>
    </source>
</evidence>
<dbReference type="Proteomes" id="UP000736583">
    <property type="component" value="Unassembled WGS sequence"/>
</dbReference>
<dbReference type="EMBL" id="JAHLQL010000001">
    <property type="protein sequence ID" value="MBU5591413.1"/>
    <property type="molecule type" value="Genomic_DNA"/>
</dbReference>
<protein>
    <recommendedName>
        <fullName evidence="3">Nucleotide-binding protein KQI89_06530</fullName>
    </recommendedName>
</protein>
<evidence type="ECO:0000256" key="3">
    <source>
        <dbReference type="HAMAP-Rule" id="MF_00632"/>
    </source>
</evidence>
<dbReference type="PANTHER" id="PTHR30476">
    <property type="entry name" value="UPF0234 PROTEIN YAJQ"/>
    <property type="match status" value="1"/>
</dbReference>
<dbReference type="Gene3D" id="3.30.70.860">
    <property type="match status" value="1"/>
</dbReference>
<dbReference type="RefSeq" id="WP_032122277.1">
    <property type="nucleotide sequence ID" value="NZ_JAHLQL010000001.1"/>
</dbReference>
<dbReference type="InterPro" id="IPR035571">
    <property type="entry name" value="UPF0234-like_C"/>
</dbReference>
<proteinExistence type="inferred from homology"/>
<dbReference type="Gene3D" id="3.30.70.990">
    <property type="entry name" value="YajQ-like, domain 2"/>
    <property type="match status" value="1"/>
</dbReference>
<dbReference type="NCBIfam" id="NF003819">
    <property type="entry name" value="PRK05412.1"/>
    <property type="match status" value="1"/>
</dbReference>
<comment type="caution">
    <text evidence="4">The sequence shown here is derived from an EMBL/GenBank/DDBJ whole genome shotgun (WGS) entry which is preliminary data.</text>
</comment>
<dbReference type="HAMAP" id="MF_00632">
    <property type="entry name" value="UPF0234"/>
    <property type="match status" value="1"/>
</dbReference>
<dbReference type="InterPro" id="IPR035570">
    <property type="entry name" value="UPF0234_N"/>
</dbReference>
<gene>
    <name evidence="4" type="ORF">KQI89_06530</name>
</gene>
<accession>A0ABS6F1F4</accession>
<dbReference type="SUPFAM" id="SSF89963">
    <property type="entry name" value="YajQ-like"/>
    <property type="match status" value="2"/>
</dbReference>
<name>A0ABS6F1F4_9CLOT</name>
<comment type="function">
    <text evidence="3">Nucleotide-binding protein.</text>
</comment>
<dbReference type="Pfam" id="PF04461">
    <property type="entry name" value="YajQ"/>
    <property type="match status" value="1"/>
</dbReference>
<reference evidence="4 5" key="1">
    <citation type="submission" date="2021-06" db="EMBL/GenBank/DDBJ databases">
        <authorList>
            <person name="Sun Q."/>
            <person name="Li D."/>
        </authorList>
    </citation>
    <scope>NUCLEOTIDE SEQUENCE [LARGE SCALE GENOMIC DNA]</scope>
    <source>
        <strain evidence="4 5">MSJ-4</strain>
    </source>
</reference>